<feature type="domain" description="HTH tetR-type" evidence="5">
    <location>
        <begin position="8"/>
        <end position="68"/>
    </location>
</feature>
<organism evidence="6 7">
    <name type="scientific">Komagataeibacter europaeus NBRC 3261</name>
    <dbReference type="NCBI Taxonomy" id="1234669"/>
    <lineage>
        <taxon>Bacteria</taxon>
        <taxon>Pseudomonadati</taxon>
        <taxon>Pseudomonadota</taxon>
        <taxon>Alphaproteobacteria</taxon>
        <taxon>Acetobacterales</taxon>
        <taxon>Acetobacteraceae</taxon>
        <taxon>Komagataeibacter</taxon>
    </lineage>
</organism>
<dbReference type="PROSITE" id="PS50977">
    <property type="entry name" value="HTH_TETR_2"/>
    <property type="match status" value="1"/>
</dbReference>
<keyword evidence="1" id="KW-0805">Transcription regulation</keyword>
<dbReference type="InterPro" id="IPR009057">
    <property type="entry name" value="Homeodomain-like_sf"/>
</dbReference>
<dbReference type="SUPFAM" id="SSF46689">
    <property type="entry name" value="Homeodomain-like"/>
    <property type="match status" value="1"/>
</dbReference>
<gene>
    <name evidence="6" type="ORF">Geu3261_0005_008</name>
</gene>
<evidence type="ECO:0000313" key="6">
    <source>
        <dbReference type="EMBL" id="GAN95044.1"/>
    </source>
</evidence>
<dbReference type="GO" id="GO:0000976">
    <property type="term" value="F:transcription cis-regulatory region binding"/>
    <property type="evidence" value="ECO:0007669"/>
    <property type="project" value="TreeGrafter"/>
</dbReference>
<accession>A0A0D6PV42</accession>
<evidence type="ECO:0000256" key="4">
    <source>
        <dbReference type="PROSITE-ProRule" id="PRU00335"/>
    </source>
</evidence>
<evidence type="ECO:0000256" key="3">
    <source>
        <dbReference type="ARBA" id="ARBA00023163"/>
    </source>
</evidence>
<dbReference type="Gene3D" id="1.10.357.10">
    <property type="entry name" value="Tetracycline Repressor, domain 2"/>
    <property type="match status" value="1"/>
</dbReference>
<dbReference type="RefSeq" id="WP_048849422.1">
    <property type="nucleotide sequence ID" value="NZ_BANI01000005.1"/>
</dbReference>
<dbReference type="InterPro" id="IPR050109">
    <property type="entry name" value="HTH-type_TetR-like_transc_reg"/>
</dbReference>
<proteinExistence type="predicted"/>
<evidence type="ECO:0000259" key="5">
    <source>
        <dbReference type="PROSITE" id="PS50977"/>
    </source>
</evidence>
<reference evidence="6 7" key="1">
    <citation type="submission" date="2012-11" db="EMBL/GenBank/DDBJ databases">
        <title>Whole genome sequence of Gluconacetobacter europaeus NBRC3261.</title>
        <authorList>
            <person name="Azuma Y."/>
            <person name="Higashiura N."/>
            <person name="Hirakawa H."/>
            <person name="Matsushita K."/>
        </authorList>
    </citation>
    <scope>NUCLEOTIDE SEQUENCE [LARGE SCALE GENOMIC DNA]</scope>
    <source>
        <strain evidence="6 7">NBRC 3261</strain>
    </source>
</reference>
<dbReference type="EMBL" id="BANI01000005">
    <property type="protein sequence ID" value="GAN95044.1"/>
    <property type="molecule type" value="Genomic_DNA"/>
</dbReference>
<name>A0A0D6PV42_KOMEU</name>
<dbReference type="Proteomes" id="UP000032675">
    <property type="component" value="Unassembled WGS sequence"/>
</dbReference>
<dbReference type="InterPro" id="IPR001647">
    <property type="entry name" value="HTH_TetR"/>
</dbReference>
<feature type="DNA-binding region" description="H-T-H motif" evidence="4">
    <location>
        <begin position="31"/>
        <end position="50"/>
    </location>
</feature>
<dbReference type="PANTHER" id="PTHR30055">
    <property type="entry name" value="HTH-TYPE TRANSCRIPTIONAL REGULATOR RUTR"/>
    <property type="match status" value="1"/>
</dbReference>
<keyword evidence="3" id="KW-0804">Transcription</keyword>
<dbReference type="AlphaFoldDB" id="A0A0D6PV42"/>
<evidence type="ECO:0000313" key="7">
    <source>
        <dbReference type="Proteomes" id="UP000032675"/>
    </source>
</evidence>
<dbReference type="Pfam" id="PF00440">
    <property type="entry name" value="TetR_N"/>
    <property type="match status" value="1"/>
</dbReference>
<evidence type="ECO:0000256" key="2">
    <source>
        <dbReference type="ARBA" id="ARBA00023125"/>
    </source>
</evidence>
<sequence>MLREEYAALTRQRIIDSFIALLEELDDVTVPTSAIAKKADVSLRTVYRYFPSRDDLLRATGDWLNSEVFGLVSGTNEKELVQGFRTAAEKFDSRPNLARILALTRIGRSMHIRFRNELALRRRKALWRDTPDVPPAARRRAEAVVACLDNVLSWLTLKEEFGMNGKDAGAVISWAIELVLRETRAEASRHDDTGQS</sequence>
<dbReference type="PANTHER" id="PTHR30055:SF234">
    <property type="entry name" value="HTH-TYPE TRANSCRIPTIONAL REGULATOR BETI"/>
    <property type="match status" value="1"/>
</dbReference>
<evidence type="ECO:0000256" key="1">
    <source>
        <dbReference type="ARBA" id="ARBA00023015"/>
    </source>
</evidence>
<keyword evidence="2 4" id="KW-0238">DNA-binding</keyword>
<dbReference type="GO" id="GO:0003700">
    <property type="term" value="F:DNA-binding transcription factor activity"/>
    <property type="evidence" value="ECO:0007669"/>
    <property type="project" value="TreeGrafter"/>
</dbReference>
<protein>
    <submittedName>
        <fullName evidence="6">Transcriptional regulator TetR</fullName>
    </submittedName>
</protein>
<comment type="caution">
    <text evidence="6">The sequence shown here is derived from an EMBL/GenBank/DDBJ whole genome shotgun (WGS) entry which is preliminary data.</text>
</comment>